<feature type="repeat" description="TPR" evidence="3">
    <location>
        <begin position="141"/>
        <end position="174"/>
    </location>
</feature>
<dbReference type="InterPro" id="IPR011990">
    <property type="entry name" value="TPR-like_helical_dom_sf"/>
</dbReference>
<name>A0A4Q5LRY0_9SPHI</name>
<evidence type="ECO:0000256" key="3">
    <source>
        <dbReference type="PROSITE-ProRule" id="PRU00339"/>
    </source>
</evidence>
<dbReference type="Pfam" id="PF13181">
    <property type="entry name" value="TPR_8"/>
    <property type="match status" value="1"/>
</dbReference>
<feature type="repeat" description="TPR" evidence="3">
    <location>
        <begin position="39"/>
        <end position="72"/>
    </location>
</feature>
<reference evidence="4 5" key="1">
    <citation type="submission" date="2019-02" db="EMBL/GenBank/DDBJ databases">
        <title>Bacterial novel species Mucilaginibacter sp. 17JY9-4 isolated from soil.</title>
        <authorList>
            <person name="Jung H.-Y."/>
        </authorList>
    </citation>
    <scope>NUCLEOTIDE SEQUENCE [LARGE SCALE GENOMIC DNA]</scope>
    <source>
        <strain evidence="4 5">17JY9-4</strain>
    </source>
</reference>
<accession>A0A4Q5LRY0</accession>
<protein>
    <submittedName>
        <fullName evidence="4">Tetratricopeptide repeat protein</fullName>
    </submittedName>
</protein>
<evidence type="ECO:0000313" key="5">
    <source>
        <dbReference type="Proteomes" id="UP000293331"/>
    </source>
</evidence>
<dbReference type="PANTHER" id="PTHR44858">
    <property type="entry name" value="TETRATRICOPEPTIDE REPEAT PROTEIN 6"/>
    <property type="match status" value="1"/>
</dbReference>
<feature type="repeat" description="TPR" evidence="3">
    <location>
        <begin position="209"/>
        <end position="242"/>
    </location>
</feature>
<dbReference type="EMBL" id="SEWG01000001">
    <property type="protein sequence ID" value="RYU92291.1"/>
    <property type="molecule type" value="Genomic_DNA"/>
</dbReference>
<keyword evidence="2 3" id="KW-0802">TPR repeat</keyword>
<dbReference type="SUPFAM" id="SSF48452">
    <property type="entry name" value="TPR-like"/>
    <property type="match status" value="1"/>
</dbReference>
<evidence type="ECO:0000313" key="4">
    <source>
        <dbReference type="EMBL" id="RYU92291.1"/>
    </source>
</evidence>
<organism evidence="4 5">
    <name type="scientific">Mucilaginibacter terrigena</name>
    <dbReference type="NCBI Taxonomy" id="2492395"/>
    <lineage>
        <taxon>Bacteria</taxon>
        <taxon>Pseudomonadati</taxon>
        <taxon>Bacteroidota</taxon>
        <taxon>Sphingobacteriia</taxon>
        <taxon>Sphingobacteriales</taxon>
        <taxon>Sphingobacteriaceae</taxon>
        <taxon>Mucilaginibacter</taxon>
    </lineage>
</organism>
<dbReference type="Gene3D" id="1.25.40.10">
    <property type="entry name" value="Tetratricopeptide repeat domain"/>
    <property type="match status" value="3"/>
</dbReference>
<dbReference type="Pfam" id="PF00515">
    <property type="entry name" value="TPR_1"/>
    <property type="match status" value="2"/>
</dbReference>
<proteinExistence type="predicted"/>
<dbReference type="SMART" id="SM00028">
    <property type="entry name" value="TPR"/>
    <property type="match status" value="7"/>
</dbReference>
<evidence type="ECO:0000256" key="2">
    <source>
        <dbReference type="ARBA" id="ARBA00022803"/>
    </source>
</evidence>
<dbReference type="Pfam" id="PF13414">
    <property type="entry name" value="TPR_11"/>
    <property type="match status" value="1"/>
</dbReference>
<dbReference type="Pfam" id="PF11185">
    <property type="entry name" value="DUF2971"/>
    <property type="match status" value="1"/>
</dbReference>
<feature type="repeat" description="TPR" evidence="3">
    <location>
        <begin position="73"/>
        <end position="106"/>
    </location>
</feature>
<feature type="repeat" description="TPR" evidence="3">
    <location>
        <begin position="175"/>
        <end position="208"/>
    </location>
</feature>
<dbReference type="Proteomes" id="UP000293331">
    <property type="component" value="Unassembled WGS sequence"/>
</dbReference>
<dbReference type="PROSITE" id="PS50293">
    <property type="entry name" value="TPR_REGION"/>
    <property type="match status" value="1"/>
</dbReference>
<dbReference type="SUPFAM" id="SSF48439">
    <property type="entry name" value="Protein prenylyltransferase"/>
    <property type="match status" value="1"/>
</dbReference>
<sequence length="594" mass="69123">MEKIENELILEIDKLKDQKQFQKIIDLLPEKLLENYNNATLYALKARAFMKLGKCEEAKNYANKAIELDPLNFMGYLARGNALHLNKAFKEALSDYNIAISLNPNEYLNYYNRATINSLLKNYDNAFEDFEKSINLNPNNALIFYNRALLLQSLNNYQRALEDYNKAISIDKNYYQAYNNRAILLYKLKQSEKAIKDLDKAIDLNPEYKLAYNNRAIIFNKLKKYDKALSDYSEAIRIDKDYASVYFNRAILYKNLGKNIYSLDDYKTYAKLNEFASDSYIKIALSEIKDLEEKISNEWYEKISLIVTNIKKILLFDDGYLTHYTSLSSAKAIILGNSPLRLSEGAYLNDTSEGTELLNFINFQIKNITPENTIEEQFVERPFIGSFVSSKKHNDLTLWRMYGKEIDTEAKGCAITINKNDFINFLEDKLSPEEDEEFHQIDEKFTFYRVAYKAKDKFVVPDISTTNNRRLNKLLVDLKKNVGDLKTVQKDRIAQLLNDITYLFKSAEYQYEQEVRLVVQGVGFEKTIDMLSIPPRVYISLIDIVPVLEKITIGPKVEKSDEWAASFNYHIKKCNRTMYVQKNIGIVISHLPFK</sequence>
<keyword evidence="5" id="KW-1185">Reference proteome</keyword>
<comment type="caution">
    <text evidence="4">The sequence shown here is derived from an EMBL/GenBank/DDBJ whole genome shotgun (WGS) entry which is preliminary data.</text>
</comment>
<dbReference type="AlphaFoldDB" id="A0A4Q5LRY0"/>
<evidence type="ECO:0000256" key="1">
    <source>
        <dbReference type="ARBA" id="ARBA00022737"/>
    </source>
</evidence>
<dbReference type="PROSITE" id="PS50005">
    <property type="entry name" value="TPR"/>
    <property type="match status" value="6"/>
</dbReference>
<gene>
    <name evidence="4" type="ORF">EWM62_02315</name>
</gene>
<dbReference type="RefSeq" id="WP_129875019.1">
    <property type="nucleotide sequence ID" value="NZ_SEWG01000001.1"/>
</dbReference>
<dbReference type="InterPro" id="IPR021352">
    <property type="entry name" value="DUF2971"/>
</dbReference>
<dbReference type="InterPro" id="IPR019734">
    <property type="entry name" value="TPR_rpt"/>
</dbReference>
<dbReference type="OrthoDB" id="736449at2"/>
<dbReference type="InterPro" id="IPR050498">
    <property type="entry name" value="Ycf3"/>
</dbReference>
<feature type="repeat" description="TPR" evidence="3">
    <location>
        <begin position="107"/>
        <end position="140"/>
    </location>
</feature>
<keyword evidence="1" id="KW-0677">Repeat</keyword>
<dbReference type="PANTHER" id="PTHR44858:SF1">
    <property type="entry name" value="UDP-N-ACETYLGLUCOSAMINE--PEPTIDE N-ACETYLGLUCOSAMINYLTRANSFERASE SPINDLY-RELATED"/>
    <property type="match status" value="1"/>
</dbReference>
<dbReference type="Pfam" id="PF13432">
    <property type="entry name" value="TPR_16"/>
    <property type="match status" value="1"/>
</dbReference>